<evidence type="ECO:0000256" key="2">
    <source>
        <dbReference type="PROSITE-ProRule" id="PRU00504"/>
    </source>
</evidence>
<keyword evidence="3" id="KW-0732">Signal</keyword>
<dbReference type="eggNOG" id="COG3391">
    <property type="taxonomic scope" value="Bacteria"/>
</dbReference>
<dbReference type="InterPro" id="IPR011042">
    <property type="entry name" value="6-blade_b-propeller_TolB-like"/>
</dbReference>
<feature type="signal peptide" evidence="3">
    <location>
        <begin position="1"/>
        <end position="30"/>
    </location>
</feature>
<evidence type="ECO:0000259" key="4">
    <source>
        <dbReference type="Pfam" id="PF19081"/>
    </source>
</evidence>
<accession>A1ZTY4</accession>
<dbReference type="Gene3D" id="2.120.10.30">
    <property type="entry name" value="TolB, C-terminal domain"/>
    <property type="match status" value="3"/>
</dbReference>
<feature type="chain" id="PRO_5002641912" description="Ig-like domain-containing protein" evidence="3">
    <location>
        <begin position="31"/>
        <end position="2548"/>
    </location>
</feature>
<evidence type="ECO:0008006" key="8">
    <source>
        <dbReference type="Google" id="ProtNLM"/>
    </source>
</evidence>
<dbReference type="Pfam" id="PF01436">
    <property type="entry name" value="NHL"/>
    <property type="match status" value="2"/>
</dbReference>
<protein>
    <recommendedName>
        <fullName evidence="8">Ig-like domain-containing protein</fullName>
    </recommendedName>
</protein>
<proteinExistence type="predicted"/>
<name>A1ZTY4_MICM2</name>
<feature type="domain" description="Ig-like" evidence="4">
    <location>
        <begin position="1550"/>
        <end position="1638"/>
    </location>
</feature>
<dbReference type="SUPFAM" id="SSF63825">
    <property type="entry name" value="YWTD domain"/>
    <property type="match status" value="1"/>
</dbReference>
<dbReference type="eggNOG" id="COG1520">
    <property type="taxonomic scope" value="Bacteria"/>
</dbReference>
<dbReference type="EMBL" id="AAWS01000038">
    <property type="protein sequence ID" value="EAY26097.1"/>
    <property type="molecule type" value="Genomic_DNA"/>
</dbReference>
<reference evidence="6 7" key="1">
    <citation type="submission" date="2007-01" db="EMBL/GenBank/DDBJ databases">
        <authorList>
            <person name="Haygood M."/>
            <person name="Podell S."/>
            <person name="Anderson C."/>
            <person name="Hopkinson B."/>
            <person name="Roe K."/>
            <person name="Barbeau K."/>
            <person name="Gaasterland T."/>
            <person name="Ferriera S."/>
            <person name="Johnson J."/>
            <person name="Kravitz S."/>
            <person name="Beeson K."/>
            <person name="Sutton G."/>
            <person name="Rogers Y.-H."/>
            <person name="Friedman R."/>
            <person name="Frazier M."/>
            <person name="Venter J.C."/>
        </authorList>
    </citation>
    <scope>NUCLEOTIDE SEQUENCE [LARGE SCALE GENOMIC DNA]</scope>
    <source>
        <strain evidence="6 7">ATCC 23134</strain>
    </source>
</reference>
<dbReference type="OrthoDB" id="791543at2"/>
<dbReference type="InterPro" id="IPR044023">
    <property type="entry name" value="Ig_7"/>
</dbReference>
<dbReference type="eggNOG" id="COG3291">
    <property type="taxonomic scope" value="Bacteria"/>
</dbReference>
<dbReference type="Proteomes" id="UP000004095">
    <property type="component" value="Unassembled WGS sequence"/>
</dbReference>
<feature type="domain" description="Ig-like" evidence="4">
    <location>
        <begin position="1028"/>
        <end position="1108"/>
    </location>
</feature>
<gene>
    <name evidence="6" type="ORF">M23134_05970</name>
</gene>
<keyword evidence="1" id="KW-0677">Repeat</keyword>
<feature type="domain" description="Ig-like" evidence="4">
    <location>
        <begin position="1282"/>
        <end position="1367"/>
    </location>
</feature>
<feature type="domain" description="Ig-like" evidence="4">
    <location>
        <begin position="1374"/>
        <end position="1455"/>
    </location>
</feature>
<feature type="domain" description="PKD-like" evidence="5">
    <location>
        <begin position="1881"/>
        <end position="1954"/>
    </location>
</feature>
<feature type="repeat" description="NHL" evidence="2">
    <location>
        <begin position="738"/>
        <end position="768"/>
    </location>
</feature>
<dbReference type="Pfam" id="PF19408">
    <property type="entry name" value="PKD_6"/>
    <property type="match status" value="5"/>
</dbReference>
<dbReference type="RefSeq" id="WP_002701480.1">
    <property type="nucleotide sequence ID" value="NZ_AAWS01000038.1"/>
</dbReference>
<dbReference type="eggNOG" id="COG3209">
    <property type="taxonomic scope" value="Bacteria"/>
</dbReference>
<feature type="domain" description="Ig-like" evidence="4">
    <location>
        <begin position="1644"/>
        <end position="1719"/>
    </location>
</feature>
<dbReference type="PROSITE" id="PS51125">
    <property type="entry name" value="NHL"/>
    <property type="match status" value="1"/>
</dbReference>
<feature type="domain" description="Ig-like" evidence="4">
    <location>
        <begin position="1460"/>
        <end position="1544"/>
    </location>
</feature>
<feature type="domain" description="PKD-like" evidence="5">
    <location>
        <begin position="1723"/>
        <end position="1784"/>
    </location>
</feature>
<evidence type="ECO:0000259" key="5">
    <source>
        <dbReference type="Pfam" id="PF19408"/>
    </source>
</evidence>
<evidence type="ECO:0000313" key="7">
    <source>
        <dbReference type="Proteomes" id="UP000004095"/>
    </source>
</evidence>
<dbReference type="eggNOG" id="COG4447">
    <property type="taxonomic scope" value="Bacteria"/>
</dbReference>
<feature type="domain" description="PKD-like" evidence="5">
    <location>
        <begin position="2081"/>
        <end position="2132"/>
    </location>
</feature>
<dbReference type="Pfam" id="PF19081">
    <property type="entry name" value="Ig_7"/>
    <property type="match status" value="7"/>
</dbReference>
<feature type="domain" description="PKD-like" evidence="5">
    <location>
        <begin position="1808"/>
        <end position="1876"/>
    </location>
</feature>
<feature type="domain" description="Ig-like" evidence="4">
    <location>
        <begin position="1196"/>
        <end position="1279"/>
    </location>
</feature>
<dbReference type="Pfam" id="PF13585">
    <property type="entry name" value="CHU_C"/>
    <property type="match status" value="1"/>
</dbReference>
<sequence>MISLSKPLKGFSKFSFFLLCQFLIFSSLQAQHQEPIVIDVFPGFNNSSNPSELTAIGDKLIFNATGSGVGKEPHISDGTVPNTNILSDIFASSNSSSASYFTEFSIGGQTYAYYFANDGTNSGALYRTNMATGTTEFVENVNPTGSPSPNQGAGNGEFLVNVNGTLFFAGQHPLKRQELFKSDGTVGGASLVKDINNTKVGGGVGGPLDATIPSNPENLTNINGTLFFTADADFDGGGSSINRELWVSDGTDAGTMMVLDINPGGSSNPSNLVEKDGLCYFLADDGAGTALWKSDGTPGNTSKITFPSGTTVDANAGLVNSNNILFFAASDATDGTELWISPDGTTVGRLKDIFPGTSSSNPTGFVDVGGICYFSAAGETTGAELWKSNGTAPGTVLVKDIQPGSFPSAPQDLTAVRGLVNGATKSVLYFTAFRGDTGRELFKSDGTDAGTVLVKDVNPLTASGAAKITGLTAVRVKPDKDGLFFAGFDNDQNIGTELWYAKPCPTASLTYGTLSICKNAGCASPTLTGEDGEDVSGGTYTINPAGLPIDASTGELCPNAGVASGAYTITYKVTKGICDIEAKYTITVVDGGSSSSLQVSSFATGFNFNVDQSNSSNGNETTSDAPAGMVKSPDGVFLYVSDEKNHVIKKIRVSDSTVSIVAGSVGASGLVNDPVGTNARFNHPSGLAIDDAGILYVADKDNHVIRAIANPDGAATVTTVAGDGTSGDAIGASTSARFREPSDVAVDFSGNLYVADKNNHKIKKVDLNTNTVSILSGPAVGTVFPAGATDGTASIARFFFPTSIALDRSGNLFVADRHNNLIRQVATSSGATSTYAGDISQTNALYVDGAAASARFNHPTGITVDMVGDVYVADTRNQVIRKISEGQVTTIAGIANDRGLTNGTAQAAKFNYPGSVYADLEQNIYVGDKVNQLVRRYYISNPSGFVTTGRAVCASVAGNLTLQDATGTVTKWESSTDGATWTEVPSSAGLTTLPFSNLTANTFFRAFVQNGACAAEASNYAVLLIGGPSAPTSGGDQSRCGTGTVDLTATGSSDGNYRWYLASTGGTSQGANATFTTPSLAAGNHTFYVAIAGATCESARVPINVTVNADPTPAVAGATTACPAQTETYTTTNNAGNTYNWEITNGTITAGQGTASVTVEWGTPGASTVKVTETTPEGCVVTTADYAVTINGSSAEPTATNGSNCGTGTVNLSASGATGPMKYRWYDAATGGNMLKESANAADPNFTTPSISATTSYFVSIINGTCESDRVEVIATIFPGTPADPTAAATPDARCGAGNADFTASGLAASGETYRWYDASTGGNFLQDDASPNFSIGVTATTTYYVSINNNACGGESNRVPVTVTVTSSGGTPPNVTNQSRCGTGDIVLTAAKADATAPTAGEEFRWYDAATAGTLLESNTGSFTITNLSTTSSYYVSFYNGSCETDRVEVTATIEQLPTPAVVDASRCEAGTVTLTANGAGAGQVYKWYLDASTTSHLKLSADENDNTYTTPSLAATRDFYVAIAKADGSCEGSRSKVTAVINSAGTSPTAPTVVAIPAARCGAGTFLLDASGATGGQVYKWYDADQTTLLKTSTDHLDTTFTTPSVGATKSFYVSILDASCGNAESTLTQVDATVSAGVADPVATAGANCGPGTVTLSATGGVDGQYRWYDSPTSTTDLGQNSGFTTPSLTATTTYYVSLFNGTCETDRVSVVATINANPTPTISGTNLACTGTTVTYNAGSTGNTYVWNVSGGTIQSGAGTASITVDWGVGTVGSITLDESIGGCTAQIVKNISIKPVPTPALVGIVGNCIAEQTTYSTASVPGNTYTWTVNGGTVASGQGTNSITVTWGTSGAKSISVEEDNGACKVTASANVNPTPVITGATTACQNVAGTIYSTPNNAGNTYNWMITGGTIDNGAGTHQISVTWTDATAGTLTLTETDPLACATTTATFNVSIFTKPTAPTVTGDMNICAFTAGTSYEATYTITSPDANYIYSWSIVNASDGQIVSTNTADSTEVKIRWSNNLPFSGLDVADAKFRVLAKIKSTNCSGDFNEQTVTVKRTPIKPQLTDNTDSVYVNNVRTYALTTNNTGSTYAWTVTGGTIQSGAGTNQITVKWAATAGTGEVYAKEIVTNTNCENFSDTARVSIFPYSITASALSPQICEGGQVRLKGVDANAAKFEWYDASTGGTKLGESTNSGLPSDTLRITQNNLGNFIYYVTPVTASGAKGADDSAGDNARIPVVFDVVVNDPTNFTIVGDTTNAQNCTANGAGGGAVALTTVSGGFGGAPYTYLWTKTGDAAYNATTKDITDLTPGTYNVQVTDAGGCTSNIISFLIEDRRQYVTDAKITPTSSGSLLVNSVGDTATITVGESVILAATATDAATFAWTADTDADVANISDATLGAPTMTPKQTTRYSVLLTNSKGCDTTVSVVVRVLSFQVFVPTMFTPNNDQKNDLFQVFGNQVETLGIKVYNREGKLVYESNDKAEFLGSDEFGIKTSETQNKGWDGTFEEKPLPKGNYVWYLTGKFKNGVEIKKSGNVLLVR</sequence>
<evidence type="ECO:0000256" key="3">
    <source>
        <dbReference type="SAM" id="SignalP"/>
    </source>
</evidence>
<evidence type="ECO:0000313" key="6">
    <source>
        <dbReference type="EMBL" id="EAY26097.1"/>
    </source>
</evidence>
<dbReference type="PANTHER" id="PTHR13833:SF71">
    <property type="entry name" value="NHL DOMAIN-CONTAINING PROTEIN"/>
    <property type="match status" value="1"/>
</dbReference>
<dbReference type="InterPro" id="IPR001258">
    <property type="entry name" value="NHL_repeat"/>
</dbReference>
<dbReference type="PANTHER" id="PTHR13833">
    <property type="match status" value="1"/>
</dbReference>
<keyword evidence="7" id="KW-1185">Reference proteome</keyword>
<organism evidence="6 7">
    <name type="scientific">Microscilla marina ATCC 23134</name>
    <dbReference type="NCBI Taxonomy" id="313606"/>
    <lineage>
        <taxon>Bacteria</taxon>
        <taxon>Pseudomonadati</taxon>
        <taxon>Bacteroidota</taxon>
        <taxon>Cytophagia</taxon>
        <taxon>Cytophagales</taxon>
        <taxon>Microscillaceae</taxon>
        <taxon>Microscilla</taxon>
    </lineage>
</organism>
<evidence type="ECO:0000256" key="1">
    <source>
        <dbReference type="ARBA" id="ARBA00022737"/>
    </source>
</evidence>
<feature type="domain" description="PKD-like" evidence="5">
    <location>
        <begin position="1112"/>
        <end position="1176"/>
    </location>
</feature>
<dbReference type="InterPro" id="IPR045829">
    <property type="entry name" value="PKD_6"/>
</dbReference>
<comment type="caution">
    <text evidence="6">The sequence shown here is derived from an EMBL/GenBank/DDBJ whole genome shotgun (WGS) entry which is preliminary data.</text>
</comment>